<dbReference type="InterPro" id="IPR008503">
    <property type="entry name" value="Asp_endopeptidase"/>
</dbReference>
<protein>
    <recommendedName>
        <fullName evidence="2">Retropepsin-like aspartic endopeptidase domain-containing protein</fullName>
    </recommendedName>
</protein>
<dbReference type="InterPro" id="IPR021109">
    <property type="entry name" value="Peptidase_aspartic_dom_sf"/>
</dbReference>
<dbReference type="SUPFAM" id="SSF50630">
    <property type="entry name" value="Acid proteases"/>
    <property type="match status" value="1"/>
</dbReference>
<dbReference type="Pfam" id="PF05618">
    <property type="entry name" value="Zn_protease"/>
    <property type="match status" value="1"/>
</dbReference>
<comment type="caution">
    <text evidence="3">The sequence shown here is derived from an EMBL/GenBank/DDBJ whole genome shotgun (WGS) entry which is preliminary data.</text>
</comment>
<dbReference type="Gene3D" id="2.40.70.10">
    <property type="entry name" value="Acid Proteases"/>
    <property type="match status" value="1"/>
</dbReference>
<dbReference type="PANTHER" id="PTHR38037:SF2">
    <property type="entry name" value="ATP-DEPENDENT ZINC PROTEASE DOMAIN-CONTAINING PROTEIN-RELATED"/>
    <property type="match status" value="1"/>
</dbReference>
<organism evidence="3 4">
    <name type="scientific">Endozoicomonas montiporae</name>
    <dbReference type="NCBI Taxonomy" id="1027273"/>
    <lineage>
        <taxon>Bacteria</taxon>
        <taxon>Pseudomonadati</taxon>
        <taxon>Pseudomonadota</taxon>
        <taxon>Gammaproteobacteria</taxon>
        <taxon>Oceanospirillales</taxon>
        <taxon>Endozoicomonadaceae</taxon>
        <taxon>Endozoicomonas</taxon>
    </lineage>
</organism>
<dbReference type="AlphaFoldDB" id="A0A081N711"/>
<dbReference type="PANTHER" id="PTHR38037">
    <property type="entry name" value="ZN_PROTEASE DOMAIN-CONTAINING PROTEIN"/>
    <property type="match status" value="1"/>
</dbReference>
<evidence type="ECO:0000313" key="4">
    <source>
        <dbReference type="Proteomes" id="UP000028006"/>
    </source>
</evidence>
<name>A0A081N711_9GAMM</name>
<dbReference type="Proteomes" id="UP000028006">
    <property type="component" value="Unassembled WGS sequence"/>
</dbReference>
<accession>A0A081N711</accession>
<reference evidence="3 4" key="1">
    <citation type="submission" date="2014-06" db="EMBL/GenBank/DDBJ databases">
        <title>Whole Genome Sequences of Three Symbiotic Endozoicomonas Bacteria.</title>
        <authorList>
            <person name="Neave M.J."/>
            <person name="Apprill A."/>
            <person name="Voolstra C.R."/>
        </authorList>
    </citation>
    <scope>NUCLEOTIDE SEQUENCE [LARGE SCALE GENOMIC DNA]</scope>
    <source>
        <strain evidence="3 4">LMG 24815</strain>
    </source>
</reference>
<proteinExistence type="predicted"/>
<sequence>MFKLISLTLLTSLLIIAPWSVNEAEATCNCSNDLVVFGTYETASLVNIESLPVATLIDTGATTTALDARNIKMYINRQGKRWVYYDFHHKPSGKMVSMHQPVSRVARIITHSGSPKERAVVRNTISIGKTKRFLEVSLIDRSNFPQQLLIGRNFLNRTALVNSGKSYLQSKEP</sequence>
<feature type="chain" id="PRO_5001760567" description="Retropepsin-like aspartic endopeptidase domain-containing protein" evidence="1">
    <location>
        <begin position="24"/>
        <end position="173"/>
    </location>
</feature>
<dbReference type="EMBL" id="JOKG01000002">
    <property type="protein sequence ID" value="KEQ14234.1"/>
    <property type="molecule type" value="Genomic_DNA"/>
</dbReference>
<feature type="domain" description="Retropepsin-like aspartic endopeptidase" evidence="2">
    <location>
        <begin position="36"/>
        <end position="172"/>
    </location>
</feature>
<evidence type="ECO:0000313" key="3">
    <source>
        <dbReference type="EMBL" id="KEQ14234.1"/>
    </source>
</evidence>
<dbReference type="eggNOG" id="COG4067">
    <property type="taxonomic scope" value="Bacteria"/>
</dbReference>
<gene>
    <name evidence="3" type="ORF">GZ77_07375</name>
</gene>
<keyword evidence="4" id="KW-1185">Reference proteome</keyword>
<evidence type="ECO:0000259" key="2">
    <source>
        <dbReference type="Pfam" id="PF05618"/>
    </source>
</evidence>
<dbReference type="RefSeq" id="WP_034874019.1">
    <property type="nucleotide sequence ID" value="NZ_JOKG01000002.1"/>
</dbReference>
<keyword evidence="1" id="KW-0732">Signal</keyword>
<feature type="signal peptide" evidence="1">
    <location>
        <begin position="1"/>
        <end position="23"/>
    </location>
</feature>
<evidence type="ECO:0000256" key="1">
    <source>
        <dbReference type="SAM" id="SignalP"/>
    </source>
</evidence>